<keyword evidence="5" id="KW-1185">Reference proteome</keyword>
<evidence type="ECO:0000256" key="1">
    <source>
        <dbReference type="ARBA" id="ARBA00023157"/>
    </source>
</evidence>
<keyword evidence="1" id="KW-1015">Disulfide bond</keyword>
<keyword evidence="2" id="KW-0732">Signal</keyword>
<feature type="chain" id="PRO_5043900801" description="Peptidase S1 domain-containing protein" evidence="2">
    <location>
        <begin position="23"/>
        <end position="427"/>
    </location>
</feature>
<dbReference type="AlphaFoldDB" id="A0AAW0UUW3"/>
<name>A0AAW0UUW3_SCYPA</name>
<dbReference type="Proteomes" id="UP001487740">
    <property type="component" value="Unassembled WGS sequence"/>
</dbReference>
<feature type="signal peptide" evidence="2">
    <location>
        <begin position="1"/>
        <end position="22"/>
    </location>
</feature>
<dbReference type="PROSITE" id="PS00134">
    <property type="entry name" value="TRYPSIN_HIS"/>
    <property type="match status" value="1"/>
</dbReference>
<protein>
    <recommendedName>
        <fullName evidence="3">Peptidase S1 domain-containing protein</fullName>
    </recommendedName>
</protein>
<dbReference type="FunFam" id="2.40.10.10:FF:000068">
    <property type="entry name" value="transmembrane protease serine 2"/>
    <property type="match status" value="1"/>
</dbReference>
<dbReference type="Pfam" id="PF00089">
    <property type="entry name" value="Trypsin"/>
    <property type="match status" value="1"/>
</dbReference>
<dbReference type="InterPro" id="IPR018114">
    <property type="entry name" value="TRYPSIN_HIS"/>
</dbReference>
<dbReference type="PANTHER" id="PTHR24258:SF116">
    <property type="entry name" value="FI16631P1-RELATED"/>
    <property type="match status" value="1"/>
</dbReference>
<dbReference type="PANTHER" id="PTHR24258">
    <property type="entry name" value="SERINE PROTEASE-RELATED"/>
    <property type="match status" value="1"/>
</dbReference>
<dbReference type="CDD" id="cd00190">
    <property type="entry name" value="Tryp_SPc"/>
    <property type="match status" value="1"/>
</dbReference>
<evidence type="ECO:0000259" key="3">
    <source>
        <dbReference type="PROSITE" id="PS50240"/>
    </source>
</evidence>
<dbReference type="InterPro" id="IPR043504">
    <property type="entry name" value="Peptidase_S1_PA_chymotrypsin"/>
</dbReference>
<dbReference type="InterPro" id="IPR009003">
    <property type="entry name" value="Peptidase_S1_PA"/>
</dbReference>
<comment type="caution">
    <text evidence="4">The sequence shown here is derived from an EMBL/GenBank/DDBJ whole genome shotgun (WGS) entry which is preliminary data.</text>
</comment>
<dbReference type="InterPro" id="IPR001314">
    <property type="entry name" value="Peptidase_S1A"/>
</dbReference>
<reference evidence="4 5" key="1">
    <citation type="submission" date="2023-03" db="EMBL/GenBank/DDBJ databases">
        <title>High-quality genome of Scylla paramamosain provides insights in environmental adaptation.</title>
        <authorList>
            <person name="Zhang L."/>
        </authorList>
    </citation>
    <scope>NUCLEOTIDE SEQUENCE [LARGE SCALE GENOMIC DNA]</scope>
    <source>
        <strain evidence="4">LZ_2023a</strain>
        <tissue evidence="4">Muscle</tissue>
    </source>
</reference>
<dbReference type="Gene3D" id="2.40.10.10">
    <property type="entry name" value="Trypsin-like serine proteases"/>
    <property type="match status" value="1"/>
</dbReference>
<dbReference type="GO" id="GO:0004252">
    <property type="term" value="F:serine-type endopeptidase activity"/>
    <property type="evidence" value="ECO:0007669"/>
    <property type="project" value="InterPro"/>
</dbReference>
<evidence type="ECO:0000256" key="2">
    <source>
        <dbReference type="SAM" id="SignalP"/>
    </source>
</evidence>
<accession>A0AAW0UUW3</accession>
<sequence length="427" mass="47375">MKGGTFTYVLCVVIWWVCVVSGMYDDGCPLRAECVPKHHCKHGTVRPRDPSVCGAGHRGHLVCCLQVRGGRYDKSPYGMDYYDDRYGKLYASPLSKFAKEVLQKYRHKDECGVRYHSPKDMARVSTGYIGDKGFTSFGEYPWHVALLVRERHHRLPFVRQLTTYRYHCGATLIHPVLLLTAAHCVKGIKRNRLKAHLGEWNLYSTSGELFPAVERRISKVFIHSGYNPATFLNDIALLQMNRPVDTTKTPHIAPACLPKDSYKFKDDQKCFIVGWGDDAYKPILGSNILKATSVTYSSEEEECADKLYASIPHISDEYTLDPDSQKCIVGGYGRDACTGDGGGAVVCPLDNNEAPDACHEHDCEDEHYFVAGILSFGSPVCGEDSVDTTALVSLTGHHWVALHSLEASQPASGGSLCDILQGTTSDW</sequence>
<organism evidence="4 5">
    <name type="scientific">Scylla paramamosain</name>
    <name type="common">Mud crab</name>
    <dbReference type="NCBI Taxonomy" id="85552"/>
    <lineage>
        <taxon>Eukaryota</taxon>
        <taxon>Metazoa</taxon>
        <taxon>Ecdysozoa</taxon>
        <taxon>Arthropoda</taxon>
        <taxon>Crustacea</taxon>
        <taxon>Multicrustacea</taxon>
        <taxon>Malacostraca</taxon>
        <taxon>Eumalacostraca</taxon>
        <taxon>Eucarida</taxon>
        <taxon>Decapoda</taxon>
        <taxon>Pleocyemata</taxon>
        <taxon>Brachyura</taxon>
        <taxon>Eubrachyura</taxon>
        <taxon>Portunoidea</taxon>
        <taxon>Portunidae</taxon>
        <taxon>Portuninae</taxon>
        <taxon>Scylla</taxon>
    </lineage>
</organism>
<evidence type="ECO:0000313" key="4">
    <source>
        <dbReference type="EMBL" id="KAK8402983.1"/>
    </source>
</evidence>
<dbReference type="SMART" id="SM00020">
    <property type="entry name" value="Tryp_SPc"/>
    <property type="match status" value="1"/>
</dbReference>
<dbReference type="EMBL" id="JARAKH010000007">
    <property type="protein sequence ID" value="KAK8402983.1"/>
    <property type="molecule type" value="Genomic_DNA"/>
</dbReference>
<gene>
    <name evidence="4" type="ORF">O3P69_000907</name>
</gene>
<evidence type="ECO:0000313" key="5">
    <source>
        <dbReference type="Proteomes" id="UP001487740"/>
    </source>
</evidence>
<dbReference type="InterPro" id="IPR001254">
    <property type="entry name" value="Trypsin_dom"/>
</dbReference>
<dbReference type="SUPFAM" id="SSF50494">
    <property type="entry name" value="Trypsin-like serine proteases"/>
    <property type="match status" value="1"/>
</dbReference>
<dbReference type="PRINTS" id="PR00722">
    <property type="entry name" value="CHYMOTRYPSIN"/>
</dbReference>
<proteinExistence type="predicted"/>
<feature type="domain" description="Peptidase S1" evidence="3">
    <location>
        <begin position="128"/>
        <end position="427"/>
    </location>
</feature>
<dbReference type="PROSITE" id="PS50240">
    <property type="entry name" value="TRYPSIN_DOM"/>
    <property type="match status" value="1"/>
</dbReference>
<dbReference type="GO" id="GO:0006508">
    <property type="term" value="P:proteolysis"/>
    <property type="evidence" value="ECO:0007669"/>
    <property type="project" value="InterPro"/>
</dbReference>